<dbReference type="InParanoid" id="T1IBR1"/>
<evidence type="ECO:0000256" key="7">
    <source>
        <dbReference type="RuleBase" id="RU361156"/>
    </source>
</evidence>
<dbReference type="AlphaFoldDB" id="T1IBR1"/>
<dbReference type="eggNOG" id="KOG1282">
    <property type="taxonomic scope" value="Eukaryota"/>
</dbReference>
<dbReference type="PRINTS" id="PR00724">
    <property type="entry name" value="CRBOXYPTASEC"/>
</dbReference>
<dbReference type="InterPro" id="IPR001563">
    <property type="entry name" value="Peptidase_S10"/>
</dbReference>
<comment type="similarity">
    <text evidence="1 7">Belongs to the peptidase S10 family.</text>
</comment>
<dbReference type="PANTHER" id="PTHR11802">
    <property type="entry name" value="SERINE PROTEASE FAMILY S10 SERINE CARBOXYPEPTIDASE"/>
    <property type="match status" value="1"/>
</dbReference>
<sequence length="463" mass="52970">MKRLILVSLLVHLVVKSEGIFQVFPDKDGVAAGNYYDDPLFLTPYIDRGEIEDGKQAAKVPLTDQNIVSYSGLLTVNRKFNSNIFFWYFPAEIENGTAPLVVWLQGGPGASSLYGLFEENGPFYVDANNQLVKRDYYWTKNLNVLYIDNPVGTGFSFTNSPAGYSTNQVQVGRNLYIAIRQFLYLFPELKDNELYITGESYAGKYVPAFAYTIDEHNELGDERINLKGIAIGDGMCDPASMLNYGDYLYQIGLIDMNTRREMIKLQDITLNLINLEEYELATDTLRQIILGMESHQKSIFANKTGFSYYYNYMHYKYDNAHGDVDKFVNTDEMRSLLHVGNLTYNNGEKVSQHLKADMTKSIKPWFEKLLEKYRVVLYSGQLDIIIAYPLTLNFIRSLNWSGAEEYKTAERKLWFVDNELAGYTKTVGKFTEVLVRNAGHMVPSDQPKWALDLIHRVTSNVPF</sequence>
<protein>
    <recommendedName>
        <fullName evidence="7">Carboxypeptidase</fullName>
        <ecNumber evidence="7">3.4.16.-</ecNumber>
    </recommendedName>
</protein>
<dbReference type="Gene3D" id="3.40.50.1820">
    <property type="entry name" value="alpha/beta hydrolase"/>
    <property type="match status" value="1"/>
</dbReference>
<dbReference type="HOGENOM" id="CLU_008523_10_1_1"/>
<dbReference type="FunFam" id="3.40.50.1820:FF:000096">
    <property type="entry name" value="Carboxypeptidase vitellogenic-like"/>
    <property type="match status" value="1"/>
</dbReference>
<dbReference type="FunCoup" id="T1IBR1">
    <property type="interactions" value="51"/>
</dbReference>
<organism evidence="8 9">
    <name type="scientific">Rhodnius prolixus</name>
    <name type="common">Triatomid bug</name>
    <dbReference type="NCBI Taxonomy" id="13249"/>
    <lineage>
        <taxon>Eukaryota</taxon>
        <taxon>Metazoa</taxon>
        <taxon>Ecdysozoa</taxon>
        <taxon>Arthropoda</taxon>
        <taxon>Hexapoda</taxon>
        <taxon>Insecta</taxon>
        <taxon>Pterygota</taxon>
        <taxon>Neoptera</taxon>
        <taxon>Paraneoptera</taxon>
        <taxon>Hemiptera</taxon>
        <taxon>Heteroptera</taxon>
        <taxon>Panheteroptera</taxon>
        <taxon>Cimicomorpha</taxon>
        <taxon>Reduviidae</taxon>
        <taxon>Triatominae</taxon>
        <taxon>Rhodnius</taxon>
    </lineage>
</organism>
<dbReference type="STRING" id="13249.T1IBR1"/>
<accession>T1IBR1</accession>
<keyword evidence="2 7" id="KW-0121">Carboxypeptidase</keyword>
<dbReference type="PROSITE" id="PS00131">
    <property type="entry name" value="CARBOXYPEPT_SER_SER"/>
    <property type="match status" value="1"/>
</dbReference>
<evidence type="ECO:0000256" key="2">
    <source>
        <dbReference type="ARBA" id="ARBA00022645"/>
    </source>
</evidence>
<keyword evidence="4 7" id="KW-0732">Signal</keyword>
<dbReference type="GO" id="GO:0006508">
    <property type="term" value="P:proteolysis"/>
    <property type="evidence" value="ECO:0007669"/>
    <property type="project" value="UniProtKB-KW"/>
</dbReference>
<evidence type="ECO:0000313" key="9">
    <source>
        <dbReference type="Proteomes" id="UP000015103"/>
    </source>
</evidence>
<keyword evidence="9" id="KW-1185">Reference proteome</keyword>
<dbReference type="PANTHER" id="PTHR11802:SF472">
    <property type="entry name" value="SERINE CARBOXYPEPTIDASE CPVL-RELATED"/>
    <property type="match status" value="1"/>
</dbReference>
<dbReference type="GeneID" id="141450802"/>
<dbReference type="SUPFAM" id="SSF53474">
    <property type="entry name" value="alpha/beta-Hydrolases"/>
    <property type="match status" value="1"/>
</dbReference>
<feature type="signal peptide" evidence="7">
    <location>
        <begin position="1"/>
        <end position="19"/>
    </location>
</feature>
<keyword evidence="6" id="KW-0325">Glycoprotein</keyword>
<evidence type="ECO:0000256" key="1">
    <source>
        <dbReference type="ARBA" id="ARBA00009431"/>
    </source>
</evidence>
<keyword evidence="5 7" id="KW-0378">Hydrolase</keyword>
<reference evidence="8" key="1">
    <citation type="submission" date="2015-05" db="UniProtKB">
        <authorList>
            <consortium name="EnsemblMetazoa"/>
        </authorList>
    </citation>
    <scope>IDENTIFICATION</scope>
</reference>
<dbReference type="OMA" id="TVGAAMH"/>
<dbReference type="EnsemblMetazoa" id="RPRC013731-RA">
    <property type="protein sequence ID" value="RPRC013731-PA"/>
    <property type="gene ID" value="RPRC013731"/>
</dbReference>
<evidence type="ECO:0000313" key="8">
    <source>
        <dbReference type="EnsemblMetazoa" id="RPRC013731-PA"/>
    </source>
</evidence>
<evidence type="ECO:0000256" key="3">
    <source>
        <dbReference type="ARBA" id="ARBA00022670"/>
    </source>
</evidence>
<keyword evidence="3 7" id="KW-0645">Protease</keyword>
<dbReference type="GO" id="GO:0004185">
    <property type="term" value="F:serine-type carboxypeptidase activity"/>
    <property type="evidence" value="ECO:0007669"/>
    <property type="project" value="UniProtKB-UniRule"/>
</dbReference>
<proteinExistence type="inferred from homology"/>
<dbReference type="InterPro" id="IPR029058">
    <property type="entry name" value="AB_hydrolase_fold"/>
</dbReference>
<dbReference type="EMBL" id="ACPB03018811">
    <property type="status" value="NOT_ANNOTATED_CDS"/>
    <property type="molecule type" value="Genomic_DNA"/>
</dbReference>
<dbReference type="InterPro" id="IPR018202">
    <property type="entry name" value="Ser_caboxypep_ser_AS"/>
</dbReference>
<evidence type="ECO:0000256" key="5">
    <source>
        <dbReference type="ARBA" id="ARBA00022801"/>
    </source>
</evidence>
<dbReference type="Proteomes" id="UP000015103">
    <property type="component" value="Unassembled WGS sequence"/>
</dbReference>
<evidence type="ECO:0000256" key="6">
    <source>
        <dbReference type="ARBA" id="ARBA00023180"/>
    </source>
</evidence>
<dbReference type="VEuPathDB" id="VectorBase:RPRC013731"/>
<dbReference type="RefSeq" id="XP_073977711.1">
    <property type="nucleotide sequence ID" value="XM_074121610.1"/>
</dbReference>
<dbReference type="PROSITE" id="PS00560">
    <property type="entry name" value="CARBOXYPEPT_SER_HIS"/>
    <property type="match status" value="1"/>
</dbReference>
<dbReference type="EC" id="3.4.16.-" evidence="7"/>
<dbReference type="InterPro" id="IPR033124">
    <property type="entry name" value="Ser_caboxypep_his_AS"/>
</dbReference>
<name>T1IBR1_RHOPR</name>
<evidence type="ECO:0000256" key="4">
    <source>
        <dbReference type="ARBA" id="ARBA00022729"/>
    </source>
</evidence>
<dbReference type="Pfam" id="PF00450">
    <property type="entry name" value="Peptidase_S10"/>
    <property type="match status" value="1"/>
</dbReference>
<feature type="chain" id="PRO_5036530397" description="Carboxypeptidase" evidence="7">
    <location>
        <begin position="20"/>
        <end position="463"/>
    </location>
</feature>